<dbReference type="EMBL" id="UGCV01000008">
    <property type="protein sequence ID" value="STJ18706.1"/>
    <property type="molecule type" value="Genomic_DNA"/>
</dbReference>
<reference evidence="1 2" key="1">
    <citation type="submission" date="2018-06" db="EMBL/GenBank/DDBJ databases">
        <authorList>
            <consortium name="Pathogen Informatics"/>
            <person name="Doyle S."/>
        </authorList>
    </citation>
    <scope>NUCLEOTIDE SEQUENCE [LARGE SCALE GENOMIC DNA]</scope>
    <source>
        <strain evidence="1 2">NCTC9081</strain>
    </source>
</reference>
<organism evidence="1 2">
    <name type="scientific">Escherichia coli</name>
    <dbReference type="NCBI Taxonomy" id="562"/>
    <lineage>
        <taxon>Bacteria</taxon>
        <taxon>Pseudomonadati</taxon>
        <taxon>Pseudomonadota</taxon>
        <taxon>Gammaproteobacteria</taxon>
        <taxon>Enterobacterales</taxon>
        <taxon>Enterobacteriaceae</taxon>
        <taxon>Escherichia</taxon>
    </lineage>
</organism>
<evidence type="ECO:0000313" key="1">
    <source>
        <dbReference type="EMBL" id="STJ18706.1"/>
    </source>
</evidence>
<proteinExistence type="predicted"/>
<evidence type="ECO:0000313" key="2">
    <source>
        <dbReference type="Proteomes" id="UP000254716"/>
    </source>
</evidence>
<gene>
    <name evidence="1" type="ORF">NCTC9081_04203</name>
</gene>
<dbReference type="Proteomes" id="UP000254716">
    <property type="component" value="Unassembled WGS sequence"/>
</dbReference>
<dbReference type="AlphaFoldDB" id="A0A376W3Q9"/>
<accession>A0A376W3Q9</accession>
<protein>
    <submittedName>
        <fullName evidence="1">Uncharacterized protein</fullName>
    </submittedName>
</protein>
<name>A0A376W3Q9_ECOLX</name>
<sequence>MDLGKQEKNSLRTHLFSILRIQLKVNGMIFVQKALSMMDKGYAAVIIQSSAGTGKATEYNKKNTQGKYLAGKHQNACGSVYW</sequence>